<dbReference type="Ensembl" id="ENSCINT00000034904.1">
    <property type="protein sequence ID" value="ENSCINP00000032857.1"/>
    <property type="gene ID" value="ENSCING00000021181.1"/>
</dbReference>
<sequence>MLPKLENRAAIIQEYNRNNVHTAKTSISQHRFPGLAKDTVREQSRSGTACEGLAPYFVQSTLNDVERLPAIHPHVWSSRDEKRIEYRGFVSALPMSASRPGTVRDKFSTKIQKTTSNKIKTANKEETVNECWRCALRMEHSKCETTKYIRIGGGFRHSYWFVRQLIEQAKE</sequence>
<organism evidence="1 2">
    <name type="scientific">Ciona intestinalis</name>
    <name type="common">Transparent sea squirt</name>
    <name type="synonym">Ascidia intestinalis</name>
    <dbReference type="NCBI Taxonomy" id="7719"/>
    <lineage>
        <taxon>Eukaryota</taxon>
        <taxon>Metazoa</taxon>
        <taxon>Chordata</taxon>
        <taxon>Tunicata</taxon>
        <taxon>Ascidiacea</taxon>
        <taxon>Phlebobranchia</taxon>
        <taxon>Cionidae</taxon>
        <taxon>Ciona</taxon>
    </lineage>
</organism>
<dbReference type="HOGENOM" id="CLU_1566399_0_0_1"/>
<dbReference type="InParanoid" id="H2XT73"/>
<protein>
    <submittedName>
        <fullName evidence="1">Uncharacterized protein</fullName>
    </submittedName>
</protein>
<reference evidence="1" key="3">
    <citation type="submission" date="2025-09" db="UniProtKB">
        <authorList>
            <consortium name="Ensembl"/>
        </authorList>
    </citation>
    <scope>IDENTIFICATION</scope>
</reference>
<dbReference type="Proteomes" id="UP000008144">
    <property type="component" value="Unassembled WGS sequence"/>
</dbReference>
<evidence type="ECO:0000313" key="1">
    <source>
        <dbReference type="Ensembl" id="ENSCINP00000032857.1"/>
    </source>
</evidence>
<keyword evidence="2" id="KW-1185">Reference proteome</keyword>
<name>H2XT73_CIOIN</name>
<reference evidence="2" key="1">
    <citation type="journal article" date="2002" name="Science">
        <title>The draft genome of Ciona intestinalis: insights into chordate and vertebrate origins.</title>
        <authorList>
            <person name="Dehal P."/>
            <person name="Satou Y."/>
            <person name="Campbell R.K."/>
            <person name="Chapman J."/>
            <person name="Degnan B."/>
            <person name="De Tomaso A."/>
            <person name="Davidson B."/>
            <person name="Di Gregorio A."/>
            <person name="Gelpke M."/>
            <person name="Goodstein D.M."/>
            <person name="Harafuji N."/>
            <person name="Hastings K.E."/>
            <person name="Ho I."/>
            <person name="Hotta K."/>
            <person name="Huang W."/>
            <person name="Kawashima T."/>
            <person name="Lemaire P."/>
            <person name="Martinez D."/>
            <person name="Meinertzhagen I.A."/>
            <person name="Necula S."/>
            <person name="Nonaka M."/>
            <person name="Putnam N."/>
            <person name="Rash S."/>
            <person name="Saiga H."/>
            <person name="Satake M."/>
            <person name="Terry A."/>
            <person name="Yamada L."/>
            <person name="Wang H.G."/>
            <person name="Awazu S."/>
            <person name="Azumi K."/>
            <person name="Boore J."/>
            <person name="Branno M."/>
            <person name="Chin-Bow S."/>
            <person name="DeSantis R."/>
            <person name="Doyle S."/>
            <person name="Francino P."/>
            <person name="Keys D.N."/>
            <person name="Haga S."/>
            <person name="Hayashi H."/>
            <person name="Hino K."/>
            <person name="Imai K.S."/>
            <person name="Inaba K."/>
            <person name="Kano S."/>
            <person name="Kobayashi K."/>
            <person name="Kobayashi M."/>
            <person name="Lee B.I."/>
            <person name="Makabe K.W."/>
            <person name="Manohar C."/>
            <person name="Matassi G."/>
            <person name="Medina M."/>
            <person name="Mochizuki Y."/>
            <person name="Mount S."/>
            <person name="Morishita T."/>
            <person name="Miura S."/>
            <person name="Nakayama A."/>
            <person name="Nishizaka S."/>
            <person name="Nomoto H."/>
            <person name="Ohta F."/>
            <person name="Oishi K."/>
            <person name="Rigoutsos I."/>
            <person name="Sano M."/>
            <person name="Sasaki A."/>
            <person name="Sasakura Y."/>
            <person name="Shoguchi E."/>
            <person name="Shin-i T."/>
            <person name="Spagnuolo A."/>
            <person name="Stainier D."/>
            <person name="Suzuki M.M."/>
            <person name="Tassy O."/>
            <person name="Takatori N."/>
            <person name="Tokuoka M."/>
            <person name="Yagi K."/>
            <person name="Yoshizaki F."/>
            <person name="Wada S."/>
            <person name="Zhang C."/>
            <person name="Hyatt P.D."/>
            <person name="Larimer F."/>
            <person name="Detter C."/>
            <person name="Doggett N."/>
            <person name="Glavina T."/>
            <person name="Hawkins T."/>
            <person name="Richardson P."/>
            <person name="Lucas S."/>
            <person name="Kohara Y."/>
            <person name="Levine M."/>
            <person name="Satoh N."/>
            <person name="Rokhsar D.S."/>
        </authorList>
    </citation>
    <scope>NUCLEOTIDE SEQUENCE [LARGE SCALE GENOMIC DNA]</scope>
</reference>
<evidence type="ECO:0000313" key="2">
    <source>
        <dbReference type="Proteomes" id="UP000008144"/>
    </source>
</evidence>
<accession>H2XT73</accession>
<reference evidence="1" key="2">
    <citation type="submission" date="2025-08" db="UniProtKB">
        <authorList>
            <consortium name="Ensembl"/>
        </authorList>
    </citation>
    <scope>IDENTIFICATION</scope>
</reference>
<dbReference type="AlphaFoldDB" id="H2XT73"/>
<proteinExistence type="predicted"/>